<evidence type="ECO:0000313" key="3">
    <source>
        <dbReference type="Proteomes" id="UP000607197"/>
    </source>
</evidence>
<dbReference type="GO" id="GO:0003677">
    <property type="term" value="F:DNA binding"/>
    <property type="evidence" value="ECO:0007669"/>
    <property type="project" value="InterPro"/>
</dbReference>
<name>A0A830F892_9EURY</name>
<evidence type="ECO:0000313" key="2">
    <source>
        <dbReference type="EMBL" id="GGL73060.1"/>
    </source>
</evidence>
<proteinExistence type="predicted"/>
<dbReference type="GO" id="GO:0006313">
    <property type="term" value="P:DNA transposition"/>
    <property type="evidence" value="ECO:0007669"/>
    <property type="project" value="InterPro"/>
</dbReference>
<evidence type="ECO:0000259" key="1">
    <source>
        <dbReference type="Pfam" id="PF01609"/>
    </source>
</evidence>
<dbReference type="Pfam" id="PF01609">
    <property type="entry name" value="DDE_Tnp_1"/>
    <property type="match status" value="1"/>
</dbReference>
<keyword evidence="3" id="KW-1185">Reference proteome</keyword>
<dbReference type="InterPro" id="IPR053520">
    <property type="entry name" value="Transposase_Tn903"/>
</dbReference>
<dbReference type="OrthoDB" id="110773at2157"/>
<feature type="domain" description="Transposase IS4-like" evidence="1">
    <location>
        <begin position="107"/>
        <end position="266"/>
    </location>
</feature>
<dbReference type="GO" id="GO:0004803">
    <property type="term" value="F:transposase activity"/>
    <property type="evidence" value="ECO:0007669"/>
    <property type="project" value="InterPro"/>
</dbReference>
<gene>
    <name evidence="2" type="ORF">GCM10009039_33890</name>
</gene>
<accession>A0A830F892</accession>
<dbReference type="InterPro" id="IPR002559">
    <property type="entry name" value="Transposase_11"/>
</dbReference>
<organism evidence="2 3">
    <name type="scientific">Halocalculus aciditolerans</name>
    <dbReference type="NCBI Taxonomy" id="1383812"/>
    <lineage>
        <taxon>Archaea</taxon>
        <taxon>Methanobacteriati</taxon>
        <taxon>Methanobacteriota</taxon>
        <taxon>Stenosarchaea group</taxon>
        <taxon>Halobacteria</taxon>
        <taxon>Halobacteriales</taxon>
        <taxon>Halobacteriaceae</taxon>
        <taxon>Halocalculus</taxon>
    </lineage>
</organism>
<comment type="caution">
    <text evidence="2">The sequence shown here is derived from an EMBL/GenBank/DDBJ whole genome shotgun (WGS) entry which is preliminary data.</text>
</comment>
<reference evidence="2" key="1">
    <citation type="journal article" date="2014" name="Int. J. Syst. Evol. Microbiol.">
        <title>Complete genome sequence of Corynebacterium casei LMG S-19264T (=DSM 44701T), isolated from a smear-ripened cheese.</title>
        <authorList>
            <consortium name="US DOE Joint Genome Institute (JGI-PGF)"/>
            <person name="Walter F."/>
            <person name="Albersmeier A."/>
            <person name="Kalinowski J."/>
            <person name="Ruckert C."/>
        </authorList>
    </citation>
    <scope>NUCLEOTIDE SEQUENCE</scope>
    <source>
        <strain evidence="2">JCM 19596</strain>
    </source>
</reference>
<dbReference type="RefSeq" id="WP_188981003.1">
    <property type="nucleotide sequence ID" value="NZ_BMPG01000008.1"/>
</dbReference>
<dbReference type="EMBL" id="BMPG01000008">
    <property type="protein sequence ID" value="GGL73060.1"/>
    <property type="molecule type" value="Genomic_DNA"/>
</dbReference>
<dbReference type="Proteomes" id="UP000607197">
    <property type="component" value="Unassembled WGS sequence"/>
</dbReference>
<dbReference type="AlphaFoldDB" id="A0A830F892"/>
<reference evidence="2" key="2">
    <citation type="submission" date="2020-09" db="EMBL/GenBank/DDBJ databases">
        <authorList>
            <person name="Sun Q."/>
            <person name="Ohkuma M."/>
        </authorList>
    </citation>
    <scope>NUCLEOTIDE SEQUENCE</scope>
    <source>
        <strain evidence="2">JCM 19596</strain>
    </source>
</reference>
<sequence length="273" mass="31022">MTSEFRLFTRVTVAKAKSVVANPDEPADPEGGGGFAEWAMLTVHALRIELGKSYRVAVDLLSEMPGVLDEIGLTRLPHYTVLRTWFERIPTATWRAFLGASAEKRTGHAAIDSTGFDRDQPSRHYANRTNYRVRALKVTALVDVETLYITDIHSTTSKKHDAKIGPQVARRNAGDLRSLAADRGYDAKAFRDELRENGIRPLIKHRIMNSLDHAHNARMDGDRYHQRSMSETVFSSIKRTLGAAVRARSWWLEFREMLLKATVYNLRRSVRYP</sequence>
<dbReference type="NCBIfam" id="NF033579">
    <property type="entry name" value="transpos_IS5_2"/>
    <property type="match status" value="1"/>
</dbReference>
<protein>
    <submittedName>
        <fullName evidence="2">IS5/IS1182 family transposase</fullName>
    </submittedName>
</protein>